<evidence type="ECO:0000313" key="2">
    <source>
        <dbReference type="Proteomes" id="UP000469440"/>
    </source>
</evidence>
<proteinExistence type="predicted"/>
<reference evidence="1 2" key="1">
    <citation type="submission" date="2019-09" db="EMBL/GenBank/DDBJ databases">
        <title>Genome sequence of Clostridium sp. EA1.</title>
        <authorList>
            <person name="Poehlein A."/>
            <person name="Bengelsdorf F.R."/>
            <person name="Daniel R."/>
        </authorList>
    </citation>
    <scope>NUCLEOTIDE SEQUENCE [LARGE SCALE GENOMIC DNA]</scope>
    <source>
        <strain evidence="1 2">EA1</strain>
    </source>
</reference>
<dbReference type="Proteomes" id="UP000469440">
    <property type="component" value="Unassembled WGS sequence"/>
</dbReference>
<dbReference type="AlphaFoldDB" id="A0A6N8HZL7"/>
<protein>
    <submittedName>
        <fullName evidence="1">Uncharacterized protein</fullName>
    </submittedName>
</protein>
<organism evidence="1 2">
    <name type="scientific">Caproicibacter fermentans</name>
    <dbReference type="NCBI Taxonomy" id="2576756"/>
    <lineage>
        <taxon>Bacteria</taxon>
        <taxon>Bacillati</taxon>
        <taxon>Bacillota</taxon>
        <taxon>Clostridia</taxon>
        <taxon>Eubacteriales</taxon>
        <taxon>Acutalibacteraceae</taxon>
        <taxon>Caproicibacter</taxon>
    </lineage>
</organism>
<comment type="caution">
    <text evidence="1">The sequence shown here is derived from an EMBL/GenBank/DDBJ whole genome shotgun (WGS) entry which is preliminary data.</text>
</comment>
<accession>A0A6N8HZL7</accession>
<keyword evidence="2" id="KW-1185">Reference proteome</keyword>
<sequence>MMVCVPAFAAESSNNDTEKFNVNIYSEEYPNAYIEQSFSPAKNILNGSNSSKVLVGTVNATVYVEEKYDTVNGKKICTSSKLLSKSEVNQIGKDKFNDISTNDVIEPSDSDSKGRLHLFFELYRNWDTDYAIEYQPSCTATWTWPDLTTGKNTPAAGDDFLGFVWGGNYDYNLESITAVDDSGNKRDTYSADSQPNKGHVWGFLEGPEYYGDRSYTKSIGAGLTMFKNKLTGGGNTTSFVCKYIHTYQEETGSINISTSGVGFSLSGTSKQWSLITRISSRPY</sequence>
<dbReference type="EMBL" id="VWXL01000052">
    <property type="protein sequence ID" value="MVB11035.1"/>
    <property type="molecule type" value="Genomic_DNA"/>
</dbReference>
<gene>
    <name evidence="1" type="ORF">CAFE_17370</name>
</gene>
<name>A0A6N8HZL7_9FIRM</name>
<evidence type="ECO:0000313" key="1">
    <source>
        <dbReference type="EMBL" id="MVB11035.1"/>
    </source>
</evidence>